<dbReference type="NCBIfam" id="TIGR00556">
    <property type="entry name" value="pantethn_trn"/>
    <property type="match status" value="1"/>
</dbReference>
<evidence type="ECO:0000259" key="6">
    <source>
        <dbReference type="Pfam" id="PF01648"/>
    </source>
</evidence>
<dbReference type="InterPro" id="IPR004568">
    <property type="entry name" value="Ppantetheine-prot_Trfase_dom"/>
</dbReference>
<dbReference type="Pfam" id="PF01648">
    <property type="entry name" value="ACPS"/>
    <property type="match status" value="1"/>
</dbReference>
<protein>
    <submittedName>
        <fullName evidence="8">4'-phosphopantetheinyl transferase superfamily protein</fullName>
    </submittedName>
</protein>
<evidence type="ECO:0000256" key="4">
    <source>
        <dbReference type="ARBA" id="ARBA00022723"/>
    </source>
</evidence>
<dbReference type="GO" id="GO:0016740">
    <property type="term" value="F:transferase activity"/>
    <property type="evidence" value="ECO:0007669"/>
    <property type="project" value="UniProtKB-KW"/>
</dbReference>
<dbReference type="PANTHER" id="PTHR12215:SF10">
    <property type="entry name" value="L-AMINOADIPATE-SEMIALDEHYDE DEHYDROGENASE-PHOSPHOPANTETHEINYL TRANSFERASE"/>
    <property type="match status" value="1"/>
</dbReference>
<evidence type="ECO:0000256" key="1">
    <source>
        <dbReference type="ARBA" id="ARBA00001946"/>
    </source>
</evidence>
<evidence type="ECO:0000259" key="7">
    <source>
        <dbReference type="Pfam" id="PF22624"/>
    </source>
</evidence>
<evidence type="ECO:0000256" key="2">
    <source>
        <dbReference type="ARBA" id="ARBA00010990"/>
    </source>
</evidence>
<feature type="domain" description="4'-phosphopantetheinyl transferase N-terminal" evidence="7">
    <location>
        <begin position="39"/>
        <end position="119"/>
    </location>
</feature>
<dbReference type="RefSeq" id="WP_413270548.1">
    <property type="nucleotide sequence ID" value="NZ_JBHFNQ010000090.1"/>
</dbReference>
<reference evidence="8 9" key="1">
    <citation type="submission" date="2024-09" db="EMBL/GenBank/DDBJ databases">
        <title>Floridaenema gen nov. (Aerosakkonemataceae, Aerosakkonematales ord. nov., Cyanobacteria) from benthic tropical and subtropical fresh waters, with the description of four new species.</title>
        <authorList>
            <person name="Moretto J.A."/>
            <person name="Berthold D.E."/>
            <person name="Lefler F.W."/>
            <person name="Huang I.-S."/>
            <person name="Laughinghouse H. IV."/>
        </authorList>
    </citation>
    <scope>NUCLEOTIDE SEQUENCE [LARGE SCALE GENOMIC DNA]</scope>
    <source>
        <strain evidence="8 9">BLCC-F46</strain>
    </source>
</reference>
<keyword evidence="9" id="KW-1185">Reference proteome</keyword>
<organism evidence="8 9">
    <name type="scientific">Floridaenema aerugineum BLCC-F46</name>
    <dbReference type="NCBI Taxonomy" id="3153654"/>
    <lineage>
        <taxon>Bacteria</taxon>
        <taxon>Bacillati</taxon>
        <taxon>Cyanobacteriota</taxon>
        <taxon>Cyanophyceae</taxon>
        <taxon>Oscillatoriophycideae</taxon>
        <taxon>Aerosakkonematales</taxon>
        <taxon>Aerosakkonemataceae</taxon>
        <taxon>Floridanema</taxon>
        <taxon>Floridanema aerugineum</taxon>
    </lineage>
</organism>
<keyword evidence="5" id="KW-0460">Magnesium</keyword>
<evidence type="ECO:0000313" key="8">
    <source>
        <dbReference type="EMBL" id="MFB2877449.1"/>
    </source>
</evidence>
<proteinExistence type="inferred from homology"/>
<gene>
    <name evidence="8" type="ORF">ACE1CC_11245</name>
</gene>
<comment type="cofactor">
    <cofactor evidence="1">
        <name>Mg(2+)</name>
        <dbReference type="ChEBI" id="CHEBI:18420"/>
    </cofactor>
</comment>
<dbReference type="InterPro" id="IPR037143">
    <property type="entry name" value="4-PPantetheinyl_Trfase_dom_sf"/>
</dbReference>
<dbReference type="Pfam" id="PF22624">
    <property type="entry name" value="AASDHPPT_N"/>
    <property type="match status" value="1"/>
</dbReference>
<evidence type="ECO:0000256" key="5">
    <source>
        <dbReference type="ARBA" id="ARBA00022842"/>
    </source>
</evidence>
<evidence type="ECO:0000313" key="9">
    <source>
        <dbReference type="Proteomes" id="UP001576774"/>
    </source>
</evidence>
<sequence length="256" mass="29643">MILWHYPSKNLINLTNLKNALHIWRADIDLRPELLTKLAVNLSLDERQRADRFYFERDKKKYIASRGLLRIILSGYLNIEPDRLEFRYSQQGKPELNNIDTEARLCFNVSHSQDLAVYAIALNRAVGIDLEYLRQIADVQQLAERFFSRSESSLINALPESQQQQLFFRFWTIKEAYLKATGEGLSGLQAIAVSITPENAINLSSTESNILLNNQWFCTEFKPGAEYTGALVVERKDLEENAIEYFTLETDYIMNH</sequence>
<accession>A0ABV4X3V4</accession>
<feature type="domain" description="4'-phosphopantetheinyl transferase" evidence="6">
    <location>
        <begin position="125"/>
        <end position="207"/>
    </location>
</feature>
<comment type="similarity">
    <text evidence="2">Belongs to the P-Pant transferase superfamily. Gsp/Sfp/HetI/AcpT family.</text>
</comment>
<dbReference type="PANTHER" id="PTHR12215">
    <property type="entry name" value="PHOSPHOPANTETHEINE TRANSFERASE"/>
    <property type="match status" value="1"/>
</dbReference>
<keyword evidence="3 8" id="KW-0808">Transferase</keyword>
<dbReference type="InterPro" id="IPR008278">
    <property type="entry name" value="4-PPantetheinyl_Trfase_dom"/>
</dbReference>
<keyword evidence="4" id="KW-0479">Metal-binding</keyword>
<comment type="caution">
    <text evidence="8">The sequence shown here is derived from an EMBL/GenBank/DDBJ whole genome shotgun (WGS) entry which is preliminary data.</text>
</comment>
<evidence type="ECO:0000256" key="3">
    <source>
        <dbReference type="ARBA" id="ARBA00022679"/>
    </source>
</evidence>
<dbReference type="SUPFAM" id="SSF56214">
    <property type="entry name" value="4'-phosphopantetheinyl transferase"/>
    <property type="match status" value="2"/>
</dbReference>
<dbReference type="EMBL" id="JBHFNQ010000090">
    <property type="protein sequence ID" value="MFB2877449.1"/>
    <property type="molecule type" value="Genomic_DNA"/>
</dbReference>
<dbReference type="InterPro" id="IPR055066">
    <property type="entry name" value="AASDHPPT_N"/>
</dbReference>
<dbReference type="InterPro" id="IPR050559">
    <property type="entry name" value="P-Pant_transferase_sf"/>
</dbReference>
<dbReference type="Proteomes" id="UP001576774">
    <property type="component" value="Unassembled WGS sequence"/>
</dbReference>
<dbReference type="Gene3D" id="3.90.470.20">
    <property type="entry name" value="4'-phosphopantetheinyl transferase domain"/>
    <property type="match status" value="2"/>
</dbReference>
<name>A0ABV4X3V4_9CYAN</name>